<dbReference type="HOGENOM" id="CLU_1741960_0_0_1"/>
<organism evidence="2">
    <name type="scientific">Verticillium alfalfae (strain VaMs.102 / ATCC MYA-4576 / FGSC 10136)</name>
    <name type="common">Verticillium wilt of alfalfa</name>
    <name type="synonym">Verticillium albo-atrum</name>
    <dbReference type="NCBI Taxonomy" id="526221"/>
    <lineage>
        <taxon>Eukaryota</taxon>
        <taxon>Fungi</taxon>
        <taxon>Dikarya</taxon>
        <taxon>Ascomycota</taxon>
        <taxon>Pezizomycotina</taxon>
        <taxon>Sordariomycetes</taxon>
        <taxon>Hypocreomycetidae</taxon>
        <taxon>Glomerellales</taxon>
        <taxon>Plectosphaerellaceae</taxon>
        <taxon>Verticillium</taxon>
    </lineage>
</organism>
<dbReference type="OrthoDB" id="4766886at2759"/>
<reference evidence="2" key="1">
    <citation type="journal article" date="2011" name="PLoS Pathog.">
        <title>Comparative genomics yields insights into niche adaptation of plant vascular wilt pathogens.</title>
        <authorList>
            <person name="Klosterman S.J."/>
            <person name="Subbarao K.V."/>
            <person name="Kang S."/>
            <person name="Veronese P."/>
            <person name="Gold S.E."/>
            <person name="Thomma B.P.H.J."/>
            <person name="Chen Z."/>
            <person name="Henrissat B."/>
            <person name="Lee Y.-H."/>
            <person name="Park J."/>
            <person name="Garcia-Pedrajas M.D."/>
            <person name="Barbara D.J."/>
            <person name="Anchieta A."/>
            <person name="de Jonge R."/>
            <person name="Santhanam P."/>
            <person name="Maruthachalam K."/>
            <person name="Atallah Z."/>
            <person name="Amyotte S.G."/>
            <person name="Paz Z."/>
            <person name="Inderbitzin P."/>
            <person name="Hayes R.J."/>
            <person name="Heiman D.I."/>
            <person name="Young S."/>
            <person name="Zeng Q."/>
            <person name="Engels R."/>
            <person name="Galagan J."/>
            <person name="Cuomo C.A."/>
            <person name="Dobinson K.F."/>
            <person name="Ma L.-J."/>
        </authorList>
    </citation>
    <scope>NUCLEOTIDE SEQUENCE [LARGE SCALE GENOMIC DNA]</scope>
    <source>
        <strain evidence="2">VaMs.102 / ATCC MYA-4576 / FGSC 10136</strain>
    </source>
</reference>
<evidence type="ECO:0000313" key="1">
    <source>
        <dbReference type="EMBL" id="EEY22871.1"/>
    </source>
</evidence>
<dbReference type="AlphaFoldDB" id="C9SVQ6"/>
<evidence type="ECO:0000313" key="2">
    <source>
        <dbReference type="Proteomes" id="UP000008698"/>
    </source>
</evidence>
<dbReference type="KEGG" id="val:VDBG_08981"/>
<gene>
    <name evidence="1" type="ORF">VDBG_08981</name>
</gene>
<dbReference type="GeneID" id="9528188"/>
<dbReference type="EMBL" id="DS985227">
    <property type="protein sequence ID" value="EEY22871.1"/>
    <property type="molecule type" value="Genomic_DNA"/>
</dbReference>
<keyword evidence="2" id="KW-1185">Reference proteome</keyword>
<dbReference type="Proteomes" id="UP000008698">
    <property type="component" value="Unassembled WGS sequence"/>
</dbReference>
<proteinExistence type="predicted"/>
<accession>C9SVQ6</accession>
<name>C9SVQ6_VERA1</name>
<protein>
    <submittedName>
        <fullName evidence="1">Predicted protein</fullName>
    </submittedName>
</protein>
<dbReference type="RefSeq" id="XP_003000486.1">
    <property type="nucleotide sequence ID" value="XM_003000440.1"/>
</dbReference>
<sequence>MAIGQATKRKVLTESFPRLSGQGRSGAVTLSTLGPPLTFLIDCELHVSRDAPGIQGGPSKGDYARHEMRCAANSQKEVAYSLYHQLLAPFSAVVLVFVEDFRNASEVTDLLIDWLRSAMEKRPPYSPRIVLVTETGATLDLKDFFVTLGG</sequence>